<organism evidence="1 2">
    <name type="scientific">Loxostege sticticalis</name>
    <name type="common">Beet webworm moth</name>
    <dbReference type="NCBI Taxonomy" id="481309"/>
    <lineage>
        <taxon>Eukaryota</taxon>
        <taxon>Metazoa</taxon>
        <taxon>Ecdysozoa</taxon>
        <taxon>Arthropoda</taxon>
        <taxon>Hexapoda</taxon>
        <taxon>Insecta</taxon>
        <taxon>Pterygota</taxon>
        <taxon>Neoptera</taxon>
        <taxon>Endopterygota</taxon>
        <taxon>Lepidoptera</taxon>
        <taxon>Glossata</taxon>
        <taxon>Ditrysia</taxon>
        <taxon>Pyraloidea</taxon>
        <taxon>Crambidae</taxon>
        <taxon>Pyraustinae</taxon>
        <taxon>Loxostege</taxon>
    </lineage>
</organism>
<dbReference type="EMBL" id="JBEDNZ010000017">
    <property type="protein sequence ID" value="KAL0821595.1"/>
    <property type="molecule type" value="Genomic_DNA"/>
</dbReference>
<evidence type="ECO:0000313" key="1">
    <source>
        <dbReference type="EMBL" id="KAL0821595.1"/>
    </source>
</evidence>
<sequence>MPKYYRFRATTPTRKIKRCREKEKEKEKGGEKVKFVAEKSWLDVTLACTPAPSWYLRRTSWRESPPLMGLPRELAAGLRASVHLSNRPVFVFKIPPTALTQEGIRQM</sequence>
<dbReference type="AlphaFoldDB" id="A0ABD0SP25"/>
<comment type="caution">
    <text evidence="1">The sequence shown here is derived from an EMBL/GenBank/DDBJ whole genome shotgun (WGS) entry which is preliminary data.</text>
</comment>
<reference evidence="1 2" key="1">
    <citation type="submission" date="2024-06" db="EMBL/GenBank/DDBJ databases">
        <title>A chromosome-level genome assembly of beet webworm, Loxostege sticticalis.</title>
        <authorList>
            <person name="Zhang Y."/>
        </authorList>
    </citation>
    <scope>NUCLEOTIDE SEQUENCE [LARGE SCALE GENOMIC DNA]</scope>
    <source>
        <strain evidence="1">AQ028</strain>
        <tissue evidence="1">Male pupae</tissue>
    </source>
</reference>
<protein>
    <submittedName>
        <fullName evidence="1">Uncharacterized protein</fullName>
    </submittedName>
</protein>
<evidence type="ECO:0000313" key="2">
    <source>
        <dbReference type="Proteomes" id="UP001549921"/>
    </source>
</evidence>
<proteinExistence type="predicted"/>
<name>A0ABD0SP25_LOXSC</name>
<dbReference type="Proteomes" id="UP001549921">
    <property type="component" value="Unassembled WGS sequence"/>
</dbReference>
<accession>A0ABD0SP25</accession>
<gene>
    <name evidence="1" type="ORF">ABMA28_005047</name>
</gene>